<keyword evidence="2" id="KW-0732">Signal</keyword>
<feature type="region of interest" description="Disordered" evidence="1">
    <location>
        <begin position="45"/>
        <end position="100"/>
    </location>
</feature>
<evidence type="ECO:0000313" key="3">
    <source>
        <dbReference type="EMBL" id="KAB7504529.1"/>
    </source>
</evidence>
<dbReference type="Proteomes" id="UP000326759">
    <property type="component" value="Unassembled WGS sequence"/>
</dbReference>
<organism evidence="3 4">
    <name type="scientific">Armadillidium nasatum</name>
    <dbReference type="NCBI Taxonomy" id="96803"/>
    <lineage>
        <taxon>Eukaryota</taxon>
        <taxon>Metazoa</taxon>
        <taxon>Ecdysozoa</taxon>
        <taxon>Arthropoda</taxon>
        <taxon>Crustacea</taxon>
        <taxon>Multicrustacea</taxon>
        <taxon>Malacostraca</taxon>
        <taxon>Eumalacostraca</taxon>
        <taxon>Peracarida</taxon>
        <taxon>Isopoda</taxon>
        <taxon>Oniscidea</taxon>
        <taxon>Crinocheta</taxon>
        <taxon>Armadillidiidae</taxon>
        <taxon>Armadillidium</taxon>
    </lineage>
</organism>
<name>A0A5N5TED0_9CRUS</name>
<evidence type="ECO:0000256" key="2">
    <source>
        <dbReference type="SAM" id="SignalP"/>
    </source>
</evidence>
<protein>
    <submittedName>
        <fullName evidence="3">Uncharacterized protein</fullName>
    </submittedName>
</protein>
<evidence type="ECO:0000313" key="4">
    <source>
        <dbReference type="Proteomes" id="UP000326759"/>
    </source>
</evidence>
<feature type="compositionally biased region" description="Low complexity" evidence="1">
    <location>
        <begin position="76"/>
        <end position="91"/>
    </location>
</feature>
<feature type="chain" id="PRO_5024285372" evidence="2">
    <location>
        <begin position="20"/>
        <end position="154"/>
    </location>
</feature>
<comment type="caution">
    <text evidence="3">The sequence shown here is derived from an EMBL/GenBank/DDBJ whole genome shotgun (WGS) entry which is preliminary data.</text>
</comment>
<feature type="non-terminal residue" evidence="3">
    <location>
        <position position="154"/>
    </location>
</feature>
<dbReference type="AlphaFoldDB" id="A0A5N5TED0"/>
<proteinExistence type="predicted"/>
<accession>A0A5N5TED0</accession>
<gene>
    <name evidence="3" type="ORF">Anas_09279</name>
</gene>
<keyword evidence="4" id="KW-1185">Reference proteome</keyword>
<feature type="signal peptide" evidence="2">
    <location>
        <begin position="1"/>
        <end position="19"/>
    </location>
</feature>
<dbReference type="EMBL" id="SEYY01002928">
    <property type="protein sequence ID" value="KAB7504529.1"/>
    <property type="molecule type" value="Genomic_DNA"/>
</dbReference>
<sequence>WVTLEVLLQAYLLLVPTDLEDFQENLLQFRCLLSRVFSSNMERERRERRYKTSGLPLGSKNSLTCKRPRKSYCPQRSTSRLSSISRFSPGSMPRNQTNASVQDCEVFRMSGESLEEDPKSPCIPPPFLRKMYSDDDDPIIIKIKNRDQDGKYYI</sequence>
<reference evidence="3 4" key="1">
    <citation type="journal article" date="2019" name="PLoS Biol.">
        <title>Sex chromosomes control vertical transmission of feminizing Wolbachia symbionts in an isopod.</title>
        <authorList>
            <person name="Becking T."/>
            <person name="Chebbi M.A."/>
            <person name="Giraud I."/>
            <person name="Moumen B."/>
            <person name="Laverre T."/>
            <person name="Caubet Y."/>
            <person name="Peccoud J."/>
            <person name="Gilbert C."/>
            <person name="Cordaux R."/>
        </authorList>
    </citation>
    <scope>NUCLEOTIDE SEQUENCE [LARGE SCALE GENOMIC DNA]</scope>
    <source>
        <strain evidence="3">ANa2</strain>
        <tissue evidence="3">Whole body excluding digestive tract and cuticle</tissue>
    </source>
</reference>
<feature type="non-terminal residue" evidence="3">
    <location>
        <position position="1"/>
    </location>
</feature>
<evidence type="ECO:0000256" key="1">
    <source>
        <dbReference type="SAM" id="MobiDB-lite"/>
    </source>
</evidence>